<accession>A0A3B0UU95</accession>
<sequence>MPLISLIFAQIRVIRGRFFPLPHEFLKSQNCIDLSKPQKPRHVTIEKKVGSELPKVHADGLWIELLLKNLLVNAFTAIP</sequence>
<proteinExistence type="predicted"/>
<name>A0A3B0UU95_9ZZZZ</name>
<dbReference type="InterPro" id="IPR036890">
    <property type="entry name" value="HATPase_C_sf"/>
</dbReference>
<dbReference type="AlphaFoldDB" id="A0A3B0UU95"/>
<evidence type="ECO:0000313" key="1">
    <source>
        <dbReference type="EMBL" id="VAW31693.1"/>
    </source>
</evidence>
<protein>
    <submittedName>
        <fullName evidence="1">Uncharacterized protein</fullName>
    </submittedName>
</protein>
<dbReference type="EMBL" id="UOEU01000272">
    <property type="protein sequence ID" value="VAW31693.1"/>
    <property type="molecule type" value="Genomic_DNA"/>
</dbReference>
<feature type="non-terminal residue" evidence="1">
    <location>
        <position position="79"/>
    </location>
</feature>
<dbReference type="Gene3D" id="3.30.565.10">
    <property type="entry name" value="Histidine kinase-like ATPase, C-terminal domain"/>
    <property type="match status" value="1"/>
</dbReference>
<organism evidence="1">
    <name type="scientific">hydrothermal vent metagenome</name>
    <dbReference type="NCBI Taxonomy" id="652676"/>
    <lineage>
        <taxon>unclassified sequences</taxon>
        <taxon>metagenomes</taxon>
        <taxon>ecological metagenomes</taxon>
    </lineage>
</organism>
<reference evidence="1" key="1">
    <citation type="submission" date="2018-06" db="EMBL/GenBank/DDBJ databases">
        <authorList>
            <person name="Zhirakovskaya E."/>
        </authorList>
    </citation>
    <scope>NUCLEOTIDE SEQUENCE</scope>
</reference>
<gene>
    <name evidence="1" type="ORF">MNBD_CHLOROFLEXI01-1307</name>
</gene>